<keyword evidence="1" id="KW-0396">Initiation factor</keyword>
<proteinExistence type="predicted"/>
<dbReference type="CDD" id="cd05793">
    <property type="entry name" value="S1_IF1A"/>
    <property type="match status" value="1"/>
</dbReference>
<organism evidence="3 4">
    <name type="scientific">Platanthera guangdongensis</name>
    <dbReference type="NCBI Taxonomy" id="2320717"/>
    <lineage>
        <taxon>Eukaryota</taxon>
        <taxon>Viridiplantae</taxon>
        <taxon>Streptophyta</taxon>
        <taxon>Embryophyta</taxon>
        <taxon>Tracheophyta</taxon>
        <taxon>Spermatophyta</taxon>
        <taxon>Magnoliopsida</taxon>
        <taxon>Liliopsida</taxon>
        <taxon>Asparagales</taxon>
        <taxon>Orchidaceae</taxon>
        <taxon>Orchidoideae</taxon>
        <taxon>Orchideae</taxon>
        <taxon>Orchidinae</taxon>
        <taxon>Platanthera</taxon>
    </lineage>
</organism>
<dbReference type="InterPro" id="IPR006196">
    <property type="entry name" value="RNA-binding_domain_S1_IF1"/>
</dbReference>
<dbReference type="PROSITE" id="PS50832">
    <property type="entry name" value="S1_IF1_TYPE"/>
    <property type="match status" value="1"/>
</dbReference>
<keyword evidence="1" id="KW-0648">Protein biosynthesis</keyword>
<evidence type="ECO:0000313" key="3">
    <source>
        <dbReference type="EMBL" id="KAK8948154.1"/>
    </source>
</evidence>
<dbReference type="Gene3D" id="2.40.50.140">
    <property type="entry name" value="Nucleic acid-binding proteins"/>
    <property type="match status" value="1"/>
</dbReference>
<dbReference type="SMART" id="SM00652">
    <property type="entry name" value="eIF1a"/>
    <property type="match status" value="1"/>
</dbReference>
<feature type="domain" description="S1-like" evidence="2">
    <location>
        <begin position="1"/>
        <end position="56"/>
    </location>
</feature>
<dbReference type="PANTHER" id="PTHR21668">
    <property type="entry name" value="EIF-1A"/>
    <property type="match status" value="1"/>
</dbReference>
<name>A0ABR2LSL6_9ASPA</name>
<evidence type="ECO:0000259" key="2">
    <source>
        <dbReference type="PROSITE" id="PS50832"/>
    </source>
</evidence>
<evidence type="ECO:0000256" key="1">
    <source>
        <dbReference type="PROSITE-ProRule" id="PRU00181"/>
    </source>
</evidence>
<dbReference type="Pfam" id="PF01176">
    <property type="entry name" value="eIF-1a"/>
    <property type="match status" value="1"/>
</dbReference>
<dbReference type="EMBL" id="JBBWWR010000016">
    <property type="protein sequence ID" value="KAK8948154.1"/>
    <property type="molecule type" value="Genomic_DNA"/>
</dbReference>
<protein>
    <recommendedName>
        <fullName evidence="2">S1-like domain-containing protein</fullName>
    </recommendedName>
</protein>
<evidence type="ECO:0000313" key="4">
    <source>
        <dbReference type="Proteomes" id="UP001412067"/>
    </source>
</evidence>
<dbReference type="InterPro" id="IPR012340">
    <property type="entry name" value="NA-bd_OB-fold"/>
</dbReference>
<sequence>MLGNGWCETMCSDDAKRLCDIRGKMHKKVCIVADNIALVSFREYQDDKFDIILKYMPDESPLSATDGDPFFLPFVLL</sequence>
<dbReference type="InterPro" id="IPR001253">
    <property type="entry name" value="TIF_eIF-1A"/>
</dbReference>
<dbReference type="Proteomes" id="UP001412067">
    <property type="component" value="Unassembled WGS sequence"/>
</dbReference>
<gene>
    <name evidence="3" type="ORF">KSP40_PGU016218</name>
</gene>
<accession>A0ABR2LSL6</accession>
<keyword evidence="4" id="KW-1185">Reference proteome</keyword>
<reference evidence="3 4" key="1">
    <citation type="journal article" date="2022" name="Nat. Plants">
        <title>Genomes of leafy and leafless Platanthera orchids illuminate the evolution of mycoheterotrophy.</title>
        <authorList>
            <person name="Li M.H."/>
            <person name="Liu K.W."/>
            <person name="Li Z."/>
            <person name="Lu H.C."/>
            <person name="Ye Q.L."/>
            <person name="Zhang D."/>
            <person name="Wang J.Y."/>
            <person name="Li Y.F."/>
            <person name="Zhong Z.M."/>
            <person name="Liu X."/>
            <person name="Yu X."/>
            <person name="Liu D.K."/>
            <person name="Tu X.D."/>
            <person name="Liu B."/>
            <person name="Hao Y."/>
            <person name="Liao X.Y."/>
            <person name="Jiang Y.T."/>
            <person name="Sun W.H."/>
            <person name="Chen J."/>
            <person name="Chen Y.Q."/>
            <person name="Ai Y."/>
            <person name="Zhai J.W."/>
            <person name="Wu S.S."/>
            <person name="Zhou Z."/>
            <person name="Hsiao Y.Y."/>
            <person name="Wu W.L."/>
            <person name="Chen Y.Y."/>
            <person name="Lin Y.F."/>
            <person name="Hsu J.L."/>
            <person name="Li C.Y."/>
            <person name="Wang Z.W."/>
            <person name="Zhao X."/>
            <person name="Zhong W.Y."/>
            <person name="Ma X.K."/>
            <person name="Ma L."/>
            <person name="Huang J."/>
            <person name="Chen G.Z."/>
            <person name="Huang M.Z."/>
            <person name="Huang L."/>
            <person name="Peng D.H."/>
            <person name="Luo Y.B."/>
            <person name="Zou S.Q."/>
            <person name="Chen S.P."/>
            <person name="Lan S."/>
            <person name="Tsai W.C."/>
            <person name="Van de Peer Y."/>
            <person name="Liu Z.J."/>
        </authorList>
    </citation>
    <scope>NUCLEOTIDE SEQUENCE [LARGE SCALE GENOMIC DNA]</scope>
    <source>
        <strain evidence="3">Lor288</strain>
    </source>
</reference>
<comment type="caution">
    <text evidence="3">The sequence shown here is derived from an EMBL/GenBank/DDBJ whole genome shotgun (WGS) entry which is preliminary data.</text>
</comment>
<dbReference type="SUPFAM" id="SSF50249">
    <property type="entry name" value="Nucleic acid-binding proteins"/>
    <property type="match status" value="1"/>
</dbReference>